<evidence type="ECO:0000256" key="1">
    <source>
        <dbReference type="SAM" id="Phobius"/>
    </source>
</evidence>
<feature type="transmembrane region" description="Helical" evidence="1">
    <location>
        <begin position="6"/>
        <end position="26"/>
    </location>
</feature>
<keyword evidence="1" id="KW-0812">Transmembrane</keyword>
<keyword evidence="3" id="KW-1185">Reference proteome</keyword>
<dbReference type="RefSeq" id="WP_103982733.1">
    <property type="nucleotide sequence ID" value="NZ_FNVS01000004.1"/>
</dbReference>
<name>A0A8G2F0V0_9BACT</name>
<organism evidence="2 3">
    <name type="scientific">Parabacteroides chinchillae</name>
    <dbReference type="NCBI Taxonomy" id="871327"/>
    <lineage>
        <taxon>Bacteria</taxon>
        <taxon>Pseudomonadati</taxon>
        <taxon>Bacteroidota</taxon>
        <taxon>Bacteroidia</taxon>
        <taxon>Bacteroidales</taxon>
        <taxon>Tannerellaceae</taxon>
        <taxon>Parabacteroides</taxon>
    </lineage>
</organism>
<protein>
    <submittedName>
        <fullName evidence="2">NVEALA protein</fullName>
    </submittedName>
</protein>
<dbReference type="EMBL" id="FNVS01000004">
    <property type="protein sequence ID" value="SEF66464.1"/>
    <property type="molecule type" value="Genomic_DNA"/>
</dbReference>
<comment type="caution">
    <text evidence="2">The sequence shown here is derived from an EMBL/GenBank/DDBJ whole genome shotgun (WGS) entry which is preliminary data.</text>
</comment>
<reference evidence="2 3" key="1">
    <citation type="submission" date="2016-10" db="EMBL/GenBank/DDBJ databases">
        <authorList>
            <person name="Varghese N."/>
            <person name="Submissions S."/>
        </authorList>
    </citation>
    <scope>NUCLEOTIDE SEQUENCE [LARGE SCALE GENOMIC DNA]</scope>
    <source>
        <strain evidence="2 3">DSM 29073</strain>
    </source>
</reference>
<dbReference type="AlphaFoldDB" id="A0A8G2F0V0"/>
<evidence type="ECO:0000313" key="2">
    <source>
        <dbReference type="EMBL" id="SEF66464.1"/>
    </source>
</evidence>
<proteinExistence type="predicted"/>
<sequence>MRTNIVKHTLLTASIIGFILISYIFIQKYRVIKDITVNNVEALAAGEGGGTAYCLGTGSLDCYGFKVERIDYFSLDYE</sequence>
<keyword evidence="1" id="KW-0472">Membrane</keyword>
<evidence type="ECO:0000313" key="3">
    <source>
        <dbReference type="Proteomes" id="UP000236725"/>
    </source>
</evidence>
<keyword evidence="1" id="KW-1133">Transmembrane helix</keyword>
<gene>
    <name evidence="2" type="ORF">SAMN05444001_10499</name>
</gene>
<dbReference type="Proteomes" id="UP000236725">
    <property type="component" value="Unassembled WGS sequence"/>
</dbReference>
<accession>A0A8G2F0V0</accession>